<dbReference type="PANTHER" id="PTHR24346:SF56">
    <property type="entry name" value="SERINE_THREONINE-PROTEIN KINASE MARK2"/>
    <property type="match status" value="1"/>
</dbReference>
<comment type="similarity">
    <text evidence="4">Belongs to the protein kinase superfamily. CAMK Ser/Thr protein kinase family. SNF1 subfamily.</text>
</comment>
<feature type="compositionally biased region" description="Polar residues" evidence="18">
    <location>
        <begin position="476"/>
        <end position="488"/>
    </location>
</feature>
<dbReference type="EC" id="2.7.11.1" evidence="5"/>
<evidence type="ECO:0000256" key="10">
    <source>
        <dbReference type="ARBA" id="ARBA00022723"/>
    </source>
</evidence>
<reference evidence="22" key="2">
    <citation type="submission" date="2025-09" db="UniProtKB">
        <authorList>
            <consortium name="Ensembl"/>
        </authorList>
    </citation>
    <scope>IDENTIFICATION</scope>
</reference>
<dbReference type="GO" id="GO:0005737">
    <property type="term" value="C:cytoplasm"/>
    <property type="evidence" value="ECO:0007669"/>
    <property type="project" value="UniProtKB-SubCell"/>
</dbReference>
<dbReference type="GO" id="GO:0005524">
    <property type="term" value="F:ATP binding"/>
    <property type="evidence" value="ECO:0007669"/>
    <property type="project" value="UniProtKB-KW"/>
</dbReference>
<feature type="region of interest" description="Disordered" evidence="18">
    <location>
        <begin position="618"/>
        <end position="644"/>
    </location>
</feature>
<keyword evidence="23" id="KW-1185">Reference proteome</keyword>
<dbReference type="CDD" id="cd14406">
    <property type="entry name" value="UBA_MARK2"/>
    <property type="match status" value="1"/>
</dbReference>
<dbReference type="PANTHER" id="PTHR24346">
    <property type="entry name" value="MAP/MICROTUBULE AFFINITY-REGULATING KINASE"/>
    <property type="match status" value="1"/>
</dbReference>
<proteinExistence type="inferred from homology"/>
<feature type="domain" description="KA1" evidence="21">
    <location>
        <begin position="692"/>
        <end position="741"/>
    </location>
</feature>
<dbReference type="AlphaFoldDB" id="A0A674A6B4"/>
<dbReference type="GO" id="GO:0000226">
    <property type="term" value="P:microtubule cytoskeleton organization"/>
    <property type="evidence" value="ECO:0007669"/>
    <property type="project" value="TreeGrafter"/>
</dbReference>
<dbReference type="CDD" id="cd14072">
    <property type="entry name" value="STKc_MARK"/>
    <property type="match status" value="1"/>
</dbReference>
<evidence type="ECO:0000259" key="20">
    <source>
        <dbReference type="PROSITE" id="PS50030"/>
    </source>
</evidence>
<dbReference type="InterPro" id="IPR015940">
    <property type="entry name" value="UBA"/>
</dbReference>
<comment type="cofactor">
    <cofactor evidence="1">
        <name>Mg(2+)</name>
        <dbReference type="ChEBI" id="CHEBI:18420"/>
    </cofactor>
</comment>
<dbReference type="GO" id="GO:0046872">
    <property type="term" value="F:metal ion binding"/>
    <property type="evidence" value="ECO:0007669"/>
    <property type="project" value="UniProtKB-KW"/>
</dbReference>
<evidence type="ECO:0000256" key="15">
    <source>
        <dbReference type="ARBA" id="ARBA00023273"/>
    </source>
</evidence>
<evidence type="ECO:0000256" key="16">
    <source>
        <dbReference type="ARBA" id="ARBA00047899"/>
    </source>
</evidence>
<evidence type="ECO:0000259" key="19">
    <source>
        <dbReference type="PROSITE" id="PS50011"/>
    </source>
</evidence>
<dbReference type="PROSITE" id="PS50032">
    <property type="entry name" value="KA1"/>
    <property type="match status" value="1"/>
</dbReference>
<dbReference type="PROSITE" id="PS00108">
    <property type="entry name" value="PROTEIN_KINASE_ST"/>
    <property type="match status" value="1"/>
</dbReference>
<keyword evidence="12" id="KW-0418">Kinase</keyword>
<evidence type="ECO:0000256" key="6">
    <source>
        <dbReference type="ARBA" id="ARBA00022490"/>
    </source>
</evidence>
<dbReference type="SUPFAM" id="SSF56112">
    <property type="entry name" value="Protein kinase-like (PK-like)"/>
    <property type="match status" value="1"/>
</dbReference>
<dbReference type="Gene3D" id="3.30.200.20">
    <property type="entry name" value="Phosphorylase Kinase, domain 1"/>
    <property type="match status" value="1"/>
</dbReference>
<evidence type="ECO:0000313" key="22">
    <source>
        <dbReference type="Ensembl" id="ENSSTUP00000055004.1"/>
    </source>
</evidence>
<dbReference type="Ensembl" id="ENSSTUT00000057535.1">
    <property type="protein sequence ID" value="ENSSTUP00000055004.1"/>
    <property type="gene ID" value="ENSSTUG00000019440.1"/>
</dbReference>
<feature type="domain" description="Protein kinase" evidence="19">
    <location>
        <begin position="51"/>
        <end position="294"/>
    </location>
</feature>
<dbReference type="Pfam" id="PF02149">
    <property type="entry name" value="KA1"/>
    <property type="match status" value="1"/>
</dbReference>
<keyword evidence="6" id="KW-0963">Cytoplasm</keyword>
<dbReference type="FunFam" id="3.30.200.20:FF:000003">
    <property type="entry name" value="Non-specific serine/threonine protein kinase"/>
    <property type="match status" value="1"/>
</dbReference>
<protein>
    <recommendedName>
        <fullName evidence="5">non-specific serine/threonine protein kinase</fullName>
        <ecNumber evidence="5">2.7.11.1</ecNumber>
    </recommendedName>
</protein>
<dbReference type="InterPro" id="IPR049508">
    <property type="entry name" value="MARK1-4_cat"/>
</dbReference>
<name>A0A674A6B4_SALTR</name>
<dbReference type="InterPro" id="IPR028375">
    <property type="entry name" value="KA1/Ssp2_C"/>
</dbReference>
<evidence type="ECO:0000256" key="11">
    <source>
        <dbReference type="ARBA" id="ARBA00022741"/>
    </source>
</evidence>
<dbReference type="FunFam" id="3.30.310.80:FF:000001">
    <property type="entry name" value="Non-specific serine/threonine protein kinase"/>
    <property type="match status" value="1"/>
</dbReference>
<dbReference type="PROSITE" id="PS50011">
    <property type="entry name" value="PROTEIN_KINASE_DOM"/>
    <property type="match status" value="1"/>
</dbReference>
<dbReference type="GO" id="GO:0030425">
    <property type="term" value="C:dendrite"/>
    <property type="evidence" value="ECO:0007669"/>
    <property type="project" value="UniProtKB-SubCell"/>
</dbReference>
<reference evidence="22" key="1">
    <citation type="submission" date="2025-08" db="UniProtKB">
        <authorList>
            <consortium name="Ensembl"/>
        </authorList>
    </citation>
    <scope>IDENTIFICATION</scope>
</reference>
<dbReference type="InterPro" id="IPR008271">
    <property type="entry name" value="Ser/Thr_kinase_AS"/>
</dbReference>
<evidence type="ECO:0000313" key="23">
    <source>
        <dbReference type="Proteomes" id="UP000472277"/>
    </source>
</evidence>
<comment type="subcellular location">
    <subcellularLocation>
        <location evidence="2">Cell projection</location>
        <location evidence="2">Dendrite</location>
    </subcellularLocation>
    <subcellularLocation>
        <location evidence="3">Cytoplasm</location>
    </subcellularLocation>
</comment>
<accession>A0A674A6B4</accession>
<keyword evidence="8" id="KW-0597">Phosphoprotein</keyword>
<sequence>MGWDCCGGGPWNFVPLFQSHSESKAGGRPNMPRCRNSVATTPDEQPHIGNYRLLKTIGKGNFAKVKLARHVLTGKELKSYRINSDFLFREVRIMKLLNHPNIVKLFEVIETEKTLYLIMEYASGGEVFDYLVAHGRMKEKEARAKFRQIVSAVQYCHQKCIVHRDLKAENLLLDADMNIKIADFGFSNEFTMGNKLDTFCGSPPYAAPELFQGKKYDGPEVDVWSLGVILYTLVSGSLPFDGQNLKELRERVLRGKYRIPFYMSTDCENLLKKFLILNPTKRGSLEQIMKDRWMNVGHEEEELKPFIEPQPDYKDPKRTDIMLQMGYSAEEIQDSLVNQKYNEVMATYLLLDYRNSEMDECISLSMKPRPGSDLTNSNAQSPSHKVQRSTSSNQKPRRATDAGSSASKRSQGDNKHTAEDYGRKGSGTGSSTKVPPSPLATADRKRSTPTPSTNSILSTGTSRSRNSPVPERATLGVQNGMDSLTTPGSRASTASAAAVLSSSSRPRHHKSLSTSAHPTPPDIHAHRPSTAPLRVPVASPSAHNVSSSTATERSNFPRNVATRSTFSAGQQRATRDQHASTYNGPPASPSLSYGNSQARRAGGTGIFSKFTSKFVRRSPYEGEGRDEANSTTTPGLTSKDNKPRSLRFTWSMKTTSSMEPNEMMKEIRKVLDSNSCEYELRERYMLLCVSGNAARDDFVEWEMEVCKLPRLSLNGVRFKRISGTSIAFKNIASKVANELKL</sequence>
<comment type="catalytic activity">
    <reaction evidence="16">
        <text>L-threonyl-[protein] + ATP = O-phospho-L-threonyl-[protein] + ADP + H(+)</text>
        <dbReference type="Rhea" id="RHEA:46608"/>
        <dbReference type="Rhea" id="RHEA-COMP:11060"/>
        <dbReference type="Rhea" id="RHEA-COMP:11605"/>
        <dbReference type="ChEBI" id="CHEBI:15378"/>
        <dbReference type="ChEBI" id="CHEBI:30013"/>
        <dbReference type="ChEBI" id="CHEBI:30616"/>
        <dbReference type="ChEBI" id="CHEBI:61977"/>
        <dbReference type="ChEBI" id="CHEBI:456216"/>
        <dbReference type="EC" id="2.7.11.1"/>
    </reaction>
</comment>
<dbReference type="InterPro" id="IPR000719">
    <property type="entry name" value="Prot_kinase_dom"/>
</dbReference>
<evidence type="ECO:0000256" key="9">
    <source>
        <dbReference type="ARBA" id="ARBA00022679"/>
    </source>
</evidence>
<dbReference type="Proteomes" id="UP000472277">
    <property type="component" value="Chromosome 19"/>
</dbReference>
<feature type="compositionally biased region" description="Basic and acidic residues" evidence="18">
    <location>
        <begin position="410"/>
        <end position="423"/>
    </location>
</feature>
<evidence type="ECO:0000256" key="18">
    <source>
        <dbReference type="SAM" id="MobiDB-lite"/>
    </source>
</evidence>
<evidence type="ECO:0000256" key="8">
    <source>
        <dbReference type="ARBA" id="ARBA00022553"/>
    </source>
</evidence>
<dbReference type="Gene3D" id="1.10.510.10">
    <property type="entry name" value="Transferase(Phosphotransferase) domain 1"/>
    <property type="match status" value="1"/>
</dbReference>
<dbReference type="InterPro" id="IPR011009">
    <property type="entry name" value="Kinase-like_dom_sf"/>
</dbReference>
<dbReference type="FunFam" id="1.10.510.10:FF:000156">
    <property type="entry name" value="Serine/threonine-protein kinase SIK3 homolog"/>
    <property type="match status" value="1"/>
</dbReference>
<dbReference type="SUPFAM" id="SSF103243">
    <property type="entry name" value="KA1-like"/>
    <property type="match status" value="1"/>
</dbReference>
<evidence type="ECO:0000259" key="21">
    <source>
        <dbReference type="PROSITE" id="PS50032"/>
    </source>
</evidence>
<dbReference type="SMART" id="SM00220">
    <property type="entry name" value="S_TKc"/>
    <property type="match status" value="1"/>
</dbReference>
<feature type="compositionally biased region" description="Polar residues" evidence="18">
    <location>
        <begin position="448"/>
        <end position="467"/>
    </location>
</feature>
<evidence type="ECO:0000256" key="14">
    <source>
        <dbReference type="ARBA" id="ARBA00022842"/>
    </source>
</evidence>
<keyword evidence="15" id="KW-0966">Cell projection</keyword>
<evidence type="ECO:0000256" key="12">
    <source>
        <dbReference type="ARBA" id="ARBA00022777"/>
    </source>
</evidence>
<feature type="compositionally biased region" description="Polar residues" evidence="18">
    <location>
        <begin position="579"/>
        <end position="598"/>
    </location>
</feature>
<evidence type="ECO:0000256" key="1">
    <source>
        <dbReference type="ARBA" id="ARBA00001946"/>
    </source>
</evidence>
<evidence type="ECO:0000256" key="2">
    <source>
        <dbReference type="ARBA" id="ARBA00004279"/>
    </source>
</evidence>
<feature type="domain" description="UBA" evidence="20">
    <location>
        <begin position="313"/>
        <end position="352"/>
    </location>
</feature>
<comment type="catalytic activity">
    <reaction evidence="17">
        <text>L-seryl-[protein] + ATP = O-phospho-L-seryl-[protein] + ADP + H(+)</text>
        <dbReference type="Rhea" id="RHEA:17989"/>
        <dbReference type="Rhea" id="RHEA-COMP:9863"/>
        <dbReference type="Rhea" id="RHEA-COMP:11604"/>
        <dbReference type="ChEBI" id="CHEBI:15378"/>
        <dbReference type="ChEBI" id="CHEBI:29999"/>
        <dbReference type="ChEBI" id="CHEBI:30616"/>
        <dbReference type="ChEBI" id="CHEBI:83421"/>
        <dbReference type="ChEBI" id="CHEBI:456216"/>
        <dbReference type="EC" id="2.7.11.1"/>
    </reaction>
</comment>
<evidence type="ECO:0000256" key="13">
    <source>
        <dbReference type="ARBA" id="ARBA00022840"/>
    </source>
</evidence>
<keyword evidence="13" id="KW-0067">ATP-binding</keyword>
<evidence type="ECO:0000256" key="4">
    <source>
        <dbReference type="ARBA" id="ARBA00006234"/>
    </source>
</evidence>
<feature type="compositionally biased region" description="Polar residues" evidence="18">
    <location>
        <begin position="373"/>
        <end position="394"/>
    </location>
</feature>
<dbReference type="Gene3D" id="1.10.8.10">
    <property type="entry name" value="DNA helicase RuvA subunit, C-terminal domain"/>
    <property type="match status" value="1"/>
</dbReference>
<feature type="region of interest" description="Disordered" evidence="18">
    <location>
        <begin position="364"/>
        <end position="599"/>
    </location>
</feature>
<dbReference type="GeneTree" id="ENSGT00940000155031"/>
<dbReference type="Pfam" id="PF00627">
    <property type="entry name" value="UBA"/>
    <property type="match status" value="1"/>
</dbReference>
<keyword evidence="10" id="KW-0479">Metal-binding</keyword>
<evidence type="ECO:0000256" key="7">
    <source>
        <dbReference type="ARBA" id="ARBA00022527"/>
    </source>
</evidence>
<dbReference type="GO" id="GO:0035556">
    <property type="term" value="P:intracellular signal transduction"/>
    <property type="evidence" value="ECO:0007669"/>
    <property type="project" value="TreeGrafter"/>
</dbReference>
<keyword evidence="7" id="KW-0723">Serine/threonine-protein kinase</keyword>
<dbReference type="FunFam" id="1.10.8.10:FF:000005">
    <property type="entry name" value="Non-specific serine/threonine protein kinase"/>
    <property type="match status" value="1"/>
</dbReference>
<dbReference type="SMART" id="SM00165">
    <property type="entry name" value="UBA"/>
    <property type="match status" value="1"/>
</dbReference>
<evidence type="ECO:0000256" key="17">
    <source>
        <dbReference type="ARBA" id="ARBA00048679"/>
    </source>
</evidence>
<keyword evidence="14" id="KW-0460">Magnesium</keyword>
<keyword evidence="9" id="KW-0808">Transferase</keyword>
<evidence type="ECO:0000256" key="3">
    <source>
        <dbReference type="ARBA" id="ARBA00004496"/>
    </source>
</evidence>
<feature type="compositionally biased region" description="Low complexity" evidence="18">
    <location>
        <begin position="489"/>
        <end position="504"/>
    </location>
</feature>
<feature type="compositionally biased region" description="Polar residues" evidence="18">
    <location>
        <begin position="629"/>
        <end position="638"/>
    </location>
</feature>
<dbReference type="Gene3D" id="3.30.310.80">
    <property type="entry name" value="Kinase associated domain 1, KA1"/>
    <property type="match status" value="1"/>
</dbReference>
<organism evidence="22 23">
    <name type="scientific">Salmo trutta</name>
    <name type="common">Brown trout</name>
    <dbReference type="NCBI Taxonomy" id="8032"/>
    <lineage>
        <taxon>Eukaryota</taxon>
        <taxon>Metazoa</taxon>
        <taxon>Chordata</taxon>
        <taxon>Craniata</taxon>
        <taxon>Vertebrata</taxon>
        <taxon>Euteleostomi</taxon>
        <taxon>Actinopterygii</taxon>
        <taxon>Neopterygii</taxon>
        <taxon>Teleostei</taxon>
        <taxon>Protacanthopterygii</taxon>
        <taxon>Salmoniformes</taxon>
        <taxon>Salmonidae</taxon>
        <taxon>Salmoninae</taxon>
        <taxon>Salmo</taxon>
    </lineage>
</organism>
<evidence type="ECO:0000256" key="5">
    <source>
        <dbReference type="ARBA" id="ARBA00012513"/>
    </source>
</evidence>
<dbReference type="GO" id="GO:0050321">
    <property type="term" value="F:tau-protein kinase activity"/>
    <property type="evidence" value="ECO:0007669"/>
    <property type="project" value="TreeGrafter"/>
</dbReference>
<dbReference type="InterPro" id="IPR001772">
    <property type="entry name" value="KA1_dom"/>
</dbReference>
<keyword evidence="11" id="KW-0547">Nucleotide-binding</keyword>
<feature type="compositionally biased region" description="Basic and acidic residues" evidence="18">
    <location>
        <begin position="618"/>
        <end position="628"/>
    </location>
</feature>
<dbReference type="PROSITE" id="PS50030">
    <property type="entry name" value="UBA"/>
    <property type="match status" value="1"/>
</dbReference>
<gene>
    <name evidence="22" type="primary">MARK2</name>
    <name evidence="22" type="synonym">mark2a</name>
</gene>
<feature type="compositionally biased region" description="Polar residues" evidence="18">
    <location>
        <begin position="541"/>
        <end position="572"/>
    </location>
</feature>
<dbReference type="Pfam" id="PF00069">
    <property type="entry name" value="Pkinase"/>
    <property type="match status" value="1"/>
</dbReference>